<evidence type="ECO:0000256" key="2">
    <source>
        <dbReference type="SAM" id="Phobius"/>
    </source>
</evidence>
<dbReference type="PANTHER" id="PTHR40635">
    <property type="match status" value="1"/>
</dbReference>
<keyword evidence="2" id="KW-1133">Transmembrane helix</keyword>
<reference evidence="3" key="1">
    <citation type="submission" date="2023-03" db="EMBL/GenBank/DDBJ databases">
        <title>Mating type loci evolution in Malassezia.</title>
        <authorList>
            <person name="Coelho M.A."/>
        </authorList>
    </citation>
    <scope>NUCLEOTIDE SEQUENCE</scope>
    <source>
        <strain evidence="3">CBS 11721</strain>
    </source>
</reference>
<feature type="region of interest" description="Disordered" evidence="1">
    <location>
        <begin position="207"/>
        <end position="239"/>
    </location>
</feature>
<keyword evidence="4" id="KW-1185">Reference proteome</keyword>
<keyword evidence="2" id="KW-0812">Transmembrane</keyword>
<organism evidence="3 4">
    <name type="scientific">Malassezia cuniculi</name>
    <dbReference type="NCBI Taxonomy" id="948313"/>
    <lineage>
        <taxon>Eukaryota</taxon>
        <taxon>Fungi</taxon>
        <taxon>Dikarya</taxon>
        <taxon>Basidiomycota</taxon>
        <taxon>Ustilaginomycotina</taxon>
        <taxon>Malasseziomycetes</taxon>
        <taxon>Malasseziales</taxon>
        <taxon>Malasseziaceae</taxon>
        <taxon>Malassezia</taxon>
    </lineage>
</organism>
<dbReference type="PANTHER" id="PTHR40635:SF1">
    <property type="match status" value="1"/>
</dbReference>
<proteinExistence type="predicted"/>
<name>A0AAF0ERJ7_9BASI</name>
<dbReference type="Proteomes" id="UP001219933">
    <property type="component" value="Chromosome 1"/>
</dbReference>
<sequence>MRRSFASRNVFFLRISAYAIVHVVLYLDQRHVRWMNENSDIFEHVIQQVIRPRIFEILTSDKSSPNIPPGTGRHNAQEFVLDTCKVAVYMQRLDDNYGLLIKHRKLSFGGQSVPLDSGSQADAEVPRASVVKEEDEYVPASQDEPAVDDLDEHATDAKPRVDVTYDNLRISERKLVMVIEPSQSEIEANPSLFVVEDDEEREKIQLRKEPVGSRAWAPVAPSSSRMRSDTPLFRGQSPD</sequence>
<accession>A0AAF0ERJ7</accession>
<evidence type="ECO:0000313" key="4">
    <source>
        <dbReference type="Proteomes" id="UP001219933"/>
    </source>
</evidence>
<dbReference type="EMBL" id="CP119877">
    <property type="protein sequence ID" value="WFD33669.1"/>
    <property type="molecule type" value="Genomic_DNA"/>
</dbReference>
<evidence type="ECO:0000256" key="1">
    <source>
        <dbReference type="SAM" id="MobiDB-lite"/>
    </source>
</evidence>
<evidence type="ECO:0000313" key="3">
    <source>
        <dbReference type="EMBL" id="WFD33669.1"/>
    </source>
</evidence>
<gene>
    <name evidence="3" type="ORF">MCUN1_000482</name>
</gene>
<protein>
    <submittedName>
        <fullName evidence="3">Uncharacterized protein</fullName>
    </submittedName>
</protein>
<feature type="transmembrane region" description="Helical" evidence="2">
    <location>
        <begin position="6"/>
        <end position="27"/>
    </location>
</feature>
<dbReference type="AlphaFoldDB" id="A0AAF0ERJ7"/>
<keyword evidence="2" id="KW-0472">Membrane</keyword>